<evidence type="ECO:0000313" key="1">
    <source>
        <dbReference type="EMBL" id="RAU18535.1"/>
    </source>
</evidence>
<dbReference type="RefSeq" id="WP_112158640.1">
    <property type="nucleotide sequence ID" value="NZ_QKRX01000004.1"/>
</dbReference>
<name>A0A364NNS2_9GAMM</name>
<dbReference type="AlphaFoldDB" id="A0A364NNS2"/>
<evidence type="ECO:0008006" key="3">
    <source>
        <dbReference type="Google" id="ProtNLM"/>
    </source>
</evidence>
<accession>A0A364NNS2</accession>
<comment type="caution">
    <text evidence="1">The sequence shown here is derived from an EMBL/GenBank/DDBJ whole genome shotgun (WGS) entry which is preliminary data.</text>
</comment>
<proteinExistence type="predicted"/>
<dbReference type="OrthoDB" id="8893233at2"/>
<organism evidence="1 2">
    <name type="scientific">Nitrincola tibetensis</name>
    <dbReference type="NCBI Taxonomy" id="2219697"/>
    <lineage>
        <taxon>Bacteria</taxon>
        <taxon>Pseudomonadati</taxon>
        <taxon>Pseudomonadota</taxon>
        <taxon>Gammaproteobacteria</taxon>
        <taxon>Oceanospirillales</taxon>
        <taxon>Oceanospirillaceae</taxon>
        <taxon>Nitrincola</taxon>
    </lineage>
</organism>
<dbReference type="Proteomes" id="UP000250744">
    <property type="component" value="Unassembled WGS sequence"/>
</dbReference>
<dbReference type="PROSITE" id="PS51257">
    <property type="entry name" value="PROKAR_LIPOPROTEIN"/>
    <property type="match status" value="1"/>
</dbReference>
<dbReference type="EMBL" id="QKRX01000004">
    <property type="protein sequence ID" value="RAU18535.1"/>
    <property type="molecule type" value="Genomic_DNA"/>
</dbReference>
<evidence type="ECO:0000313" key="2">
    <source>
        <dbReference type="Proteomes" id="UP000250744"/>
    </source>
</evidence>
<sequence length="364" mass="39626">MKKHRLALATFAVTALLVGCKENQTPAAVDTPSTNTSMQTQSTTFQIGERASGEITTQSPVNLKDGTRYQIFDIMVSSSDLEDGNLLEITQRGALNGTLSLFSGTDLLATSNDSERFSKLRSIVLDESVLQVVVHGRDINSFGPFTLSSGVLKVSLSLDTSKLNSLPLNENGWLDQEPQLLRFQVEKAGLYRFDLSSQDFDTFMKLEGVGVSLENDDGPDGTDSQLVTYLEEGEYTLTLQSYAEGSGLFSVSVSEEALPEGIELQNSGELVMGEAIQGMLTRGSNAYEFQVQELGLYEVSLMSDEFDAYLELESEGFFAEDDDGGEGTNAHLELELAPGLYKVVARGLSDHEVGLYTLIANRLD</sequence>
<gene>
    <name evidence="1" type="ORF">DN062_07110</name>
</gene>
<protein>
    <recommendedName>
        <fullName evidence="3">ABC transporter substrate-binding protein</fullName>
    </recommendedName>
</protein>
<keyword evidence="2" id="KW-1185">Reference proteome</keyword>
<reference evidence="1 2" key="1">
    <citation type="submission" date="2018-06" db="EMBL/GenBank/DDBJ databases">
        <title>Nitrincola tibetense sp. nov., isolated from Lake XuguoCo on Tibetan Plateau.</title>
        <authorList>
            <person name="Xing P."/>
        </authorList>
    </citation>
    <scope>NUCLEOTIDE SEQUENCE [LARGE SCALE GENOMIC DNA]</scope>
    <source>
        <strain evidence="2">xg18</strain>
    </source>
</reference>